<gene>
    <name evidence="3" type="ORF">GCM10011349_30310</name>
</gene>
<evidence type="ECO:0000313" key="3">
    <source>
        <dbReference type="EMBL" id="GGN54553.1"/>
    </source>
</evidence>
<dbReference type="Proteomes" id="UP000605099">
    <property type="component" value="Unassembled WGS sequence"/>
</dbReference>
<protein>
    <submittedName>
        <fullName evidence="3">Phosphorylase</fullName>
    </submittedName>
</protein>
<feature type="signal peptide" evidence="1">
    <location>
        <begin position="1"/>
        <end position="24"/>
    </location>
</feature>
<evidence type="ECO:0000256" key="1">
    <source>
        <dbReference type="SAM" id="SignalP"/>
    </source>
</evidence>
<name>A0ABQ2JUI0_9SPHN</name>
<organism evidence="3 4">
    <name type="scientific">Novosphingobium indicum</name>
    <dbReference type="NCBI Taxonomy" id="462949"/>
    <lineage>
        <taxon>Bacteria</taxon>
        <taxon>Pseudomonadati</taxon>
        <taxon>Pseudomonadota</taxon>
        <taxon>Alphaproteobacteria</taxon>
        <taxon>Sphingomonadales</taxon>
        <taxon>Sphingomonadaceae</taxon>
        <taxon>Novosphingobium</taxon>
    </lineage>
</organism>
<dbReference type="InterPro" id="IPR000845">
    <property type="entry name" value="Nucleoside_phosphorylase_d"/>
</dbReference>
<dbReference type="EMBL" id="BMLK01000014">
    <property type="protein sequence ID" value="GGN54553.1"/>
    <property type="molecule type" value="Genomic_DNA"/>
</dbReference>
<feature type="domain" description="Nucleoside phosphorylase" evidence="2">
    <location>
        <begin position="54"/>
        <end position="309"/>
    </location>
</feature>
<keyword evidence="1" id="KW-0732">Signal</keyword>
<proteinExistence type="predicted"/>
<dbReference type="PANTHER" id="PTHR21234:SF42">
    <property type="entry name" value="PHOSPHORYLASE SUPERFAMILY PROTEIN"/>
    <property type="match status" value="1"/>
</dbReference>
<dbReference type="RefSeq" id="WP_188820892.1">
    <property type="nucleotide sequence ID" value="NZ_BMLK01000014.1"/>
</dbReference>
<dbReference type="PANTHER" id="PTHR21234">
    <property type="entry name" value="PURINE NUCLEOSIDE PHOSPHORYLASE"/>
    <property type="match status" value="1"/>
</dbReference>
<sequence>MRLVALCHAALFALFALVSAPALAEELDATPRTLVMTAYYPEWNALVHAVEEPQEYQLNGGTYLTGTLEGKPVLLMQSGVSMVNAAMNTQLVLDHFTVKRIVFSGIAGGVDPGLTIGDVIVAENWGQYLEVNFARKADEGWKSPEPVDPEAPVNWNFMYPRGTRVGNADEAPKRHYTFRMDPQLLDIARQIAPTITMERCVPPSPHQLPDTELCLHKAPKVVVGGTGVSAGVFADNAQFREYLHHAWKARVLDMESAAVAQVAYANQVPTIIFRSLSDLAGGDREKNMEDTFEHLASVNSAHVVRAFLAALPD</sequence>
<dbReference type="Gene3D" id="3.40.50.1580">
    <property type="entry name" value="Nucleoside phosphorylase domain"/>
    <property type="match status" value="1"/>
</dbReference>
<evidence type="ECO:0000259" key="2">
    <source>
        <dbReference type="Pfam" id="PF01048"/>
    </source>
</evidence>
<reference evidence="4" key="1">
    <citation type="journal article" date="2019" name="Int. J. Syst. Evol. Microbiol.">
        <title>The Global Catalogue of Microorganisms (GCM) 10K type strain sequencing project: providing services to taxonomists for standard genome sequencing and annotation.</title>
        <authorList>
            <consortium name="The Broad Institute Genomics Platform"/>
            <consortium name="The Broad Institute Genome Sequencing Center for Infectious Disease"/>
            <person name="Wu L."/>
            <person name="Ma J."/>
        </authorList>
    </citation>
    <scope>NUCLEOTIDE SEQUENCE [LARGE SCALE GENOMIC DNA]</scope>
    <source>
        <strain evidence="4">CGMCC 1.6784</strain>
    </source>
</reference>
<feature type="chain" id="PRO_5046496595" evidence="1">
    <location>
        <begin position="25"/>
        <end position="313"/>
    </location>
</feature>
<keyword evidence="4" id="KW-1185">Reference proteome</keyword>
<dbReference type="InterPro" id="IPR035994">
    <property type="entry name" value="Nucleoside_phosphorylase_sf"/>
</dbReference>
<comment type="caution">
    <text evidence="3">The sequence shown here is derived from an EMBL/GenBank/DDBJ whole genome shotgun (WGS) entry which is preliminary data.</text>
</comment>
<evidence type="ECO:0000313" key="4">
    <source>
        <dbReference type="Proteomes" id="UP000605099"/>
    </source>
</evidence>
<dbReference type="Pfam" id="PF01048">
    <property type="entry name" value="PNP_UDP_1"/>
    <property type="match status" value="1"/>
</dbReference>
<accession>A0ABQ2JUI0</accession>
<dbReference type="SUPFAM" id="SSF53167">
    <property type="entry name" value="Purine and uridine phosphorylases"/>
    <property type="match status" value="1"/>
</dbReference>
<dbReference type="CDD" id="cd09008">
    <property type="entry name" value="MTAN"/>
    <property type="match status" value="1"/>
</dbReference>